<evidence type="ECO:0000313" key="2">
    <source>
        <dbReference type="WBParaSite" id="PDA_v2.g14909.t1"/>
    </source>
</evidence>
<keyword evidence="1" id="KW-1185">Reference proteome</keyword>
<accession>A0A914PBG1</accession>
<proteinExistence type="predicted"/>
<dbReference type="WBParaSite" id="PDA_v2.g14909.t1">
    <property type="protein sequence ID" value="PDA_v2.g14909.t1"/>
    <property type="gene ID" value="PDA_v2.g14909"/>
</dbReference>
<name>A0A914PBG1_9BILA</name>
<evidence type="ECO:0000313" key="1">
    <source>
        <dbReference type="Proteomes" id="UP000887578"/>
    </source>
</evidence>
<protein>
    <submittedName>
        <fullName evidence="2">Uncharacterized protein</fullName>
    </submittedName>
</protein>
<dbReference type="AlphaFoldDB" id="A0A914PBG1"/>
<sequence>MIFSYVQYGEYSTAFDIIDKFLDQQVKVVAKEQEAYQCLLPFTQIEQLIAKAESRADEENLSDRIISTQNKVYKILDTFSNFTKAASMFN</sequence>
<dbReference type="Proteomes" id="UP000887578">
    <property type="component" value="Unplaced"/>
</dbReference>
<organism evidence="1 2">
    <name type="scientific">Panagrolaimus davidi</name>
    <dbReference type="NCBI Taxonomy" id="227884"/>
    <lineage>
        <taxon>Eukaryota</taxon>
        <taxon>Metazoa</taxon>
        <taxon>Ecdysozoa</taxon>
        <taxon>Nematoda</taxon>
        <taxon>Chromadorea</taxon>
        <taxon>Rhabditida</taxon>
        <taxon>Tylenchina</taxon>
        <taxon>Panagrolaimomorpha</taxon>
        <taxon>Panagrolaimoidea</taxon>
        <taxon>Panagrolaimidae</taxon>
        <taxon>Panagrolaimus</taxon>
    </lineage>
</organism>
<reference evidence="2" key="1">
    <citation type="submission" date="2022-11" db="UniProtKB">
        <authorList>
            <consortium name="WormBaseParasite"/>
        </authorList>
    </citation>
    <scope>IDENTIFICATION</scope>
</reference>